<feature type="signal peptide" evidence="2">
    <location>
        <begin position="1"/>
        <end position="24"/>
    </location>
</feature>
<dbReference type="InterPro" id="IPR016186">
    <property type="entry name" value="C-type_lectin-like/link_sf"/>
</dbReference>
<dbReference type="CDD" id="cd00037">
    <property type="entry name" value="CLECT"/>
    <property type="match status" value="1"/>
</dbReference>
<dbReference type="PANTHER" id="PTHR22803">
    <property type="entry name" value="MANNOSE, PHOSPHOLIPASE, LECTIN RECEPTOR RELATED"/>
    <property type="match status" value="1"/>
</dbReference>
<feature type="chain" id="PRO_5042914118" description="C-type lectin domain-containing protein" evidence="2">
    <location>
        <begin position="25"/>
        <end position="149"/>
    </location>
</feature>
<keyword evidence="1" id="KW-1015">Disulfide bond</keyword>
<dbReference type="EMBL" id="JBAMIC010000002">
    <property type="protein sequence ID" value="KAK7113646.1"/>
    <property type="molecule type" value="Genomic_DNA"/>
</dbReference>
<dbReference type="SUPFAM" id="SSF56436">
    <property type="entry name" value="C-type lectin-like"/>
    <property type="match status" value="1"/>
</dbReference>
<keyword evidence="2" id="KW-0732">Signal</keyword>
<dbReference type="Pfam" id="PF00059">
    <property type="entry name" value="Lectin_C"/>
    <property type="match status" value="1"/>
</dbReference>
<evidence type="ECO:0000256" key="2">
    <source>
        <dbReference type="SAM" id="SignalP"/>
    </source>
</evidence>
<dbReference type="InterPro" id="IPR016187">
    <property type="entry name" value="CTDL_fold"/>
</dbReference>
<dbReference type="InterPro" id="IPR001304">
    <property type="entry name" value="C-type_lectin-like"/>
</dbReference>
<keyword evidence="5" id="KW-1185">Reference proteome</keyword>
<dbReference type="PROSITE" id="PS50041">
    <property type="entry name" value="C_TYPE_LECTIN_2"/>
    <property type="match status" value="1"/>
</dbReference>
<dbReference type="InterPro" id="IPR018378">
    <property type="entry name" value="C-type_lectin_CS"/>
</dbReference>
<name>A0AAN9BY60_9CAEN</name>
<gene>
    <name evidence="4" type="ORF">V1264_012896</name>
</gene>
<sequence>MASITLRVLTAGLLVLMLGNRSDAYSHSCPSGWTYYGGCCYIVIKEKLAWTDAQVACEMIGGDLVKITSSSENYQVGRLVRAAYTSAWIGLNSFEKSGHYRWIKATTDASYTKWDSHSRYQKCVLMKTNYYWDDYSCSSKNNFVCEKMV</sequence>
<proteinExistence type="predicted"/>
<comment type="caution">
    <text evidence="4">The sequence shown here is derived from an EMBL/GenBank/DDBJ whole genome shotgun (WGS) entry which is preliminary data.</text>
</comment>
<evidence type="ECO:0000313" key="4">
    <source>
        <dbReference type="EMBL" id="KAK7113646.1"/>
    </source>
</evidence>
<dbReference type="InterPro" id="IPR050111">
    <property type="entry name" value="C-type_lectin/snaclec_domain"/>
</dbReference>
<dbReference type="SMART" id="SM00034">
    <property type="entry name" value="CLECT"/>
    <property type="match status" value="1"/>
</dbReference>
<dbReference type="Proteomes" id="UP001374579">
    <property type="component" value="Unassembled WGS sequence"/>
</dbReference>
<organism evidence="4 5">
    <name type="scientific">Littorina saxatilis</name>
    <dbReference type="NCBI Taxonomy" id="31220"/>
    <lineage>
        <taxon>Eukaryota</taxon>
        <taxon>Metazoa</taxon>
        <taxon>Spiralia</taxon>
        <taxon>Lophotrochozoa</taxon>
        <taxon>Mollusca</taxon>
        <taxon>Gastropoda</taxon>
        <taxon>Caenogastropoda</taxon>
        <taxon>Littorinimorpha</taxon>
        <taxon>Littorinoidea</taxon>
        <taxon>Littorinidae</taxon>
        <taxon>Littorina</taxon>
    </lineage>
</organism>
<protein>
    <recommendedName>
        <fullName evidence="3">C-type lectin domain-containing protein</fullName>
    </recommendedName>
</protein>
<dbReference type="Gene3D" id="3.10.100.10">
    <property type="entry name" value="Mannose-Binding Protein A, subunit A"/>
    <property type="match status" value="1"/>
</dbReference>
<reference evidence="4 5" key="1">
    <citation type="submission" date="2024-02" db="EMBL/GenBank/DDBJ databases">
        <title>Chromosome-scale genome assembly of the rough periwinkle Littorina saxatilis.</title>
        <authorList>
            <person name="De Jode A."/>
            <person name="Faria R."/>
            <person name="Formenti G."/>
            <person name="Sims Y."/>
            <person name="Smith T.P."/>
            <person name="Tracey A."/>
            <person name="Wood J.M.D."/>
            <person name="Zagrodzka Z.B."/>
            <person name="Johannesson K."/>
            <person name="Butlin R.K."/>
            <person name="Leder E.H."/>
        </authorList>
    </citation>
    <scope>NUCLEOTIDE SEQUENCE [LARGE SCALE GENOMIC DNA]</scope>
    <source>
        <strain evidence="4">Snail1</strain>
        <tissue evidence="4">Muscle</tissue>
    </source>
</reference>
<feature type="domain" description="C-type lectin" evidence="3">
    <location>
        <begin position="36"/>
        <end position="146"/>
    </location>
</feature>
<dbReference type="PROSITE" id="PS00615">
    <property type="entry name" value="C_TYPE_LECTIN_1"/>
    <property type="match status" value="1"/>
</dbReference>
<evidence type="ECO:0000259" key="3">
    <source>
        <dbReference type="PROSITE" id="PS50041"/>
    </source>
</evidence>
<accession>A0AAN9BY60</accession>
<dbReference type="AlphaFoldDB" id="A0AAN9BY60"/>
<evidence type="ECO:0000256" key="1">
    <source>
        <dbReference type="ARBA" id="ARBA00023157"/>
    </source>
</evidence>
<evidence type="ECO:0000313" key="5">
    <source>
        <dbReference type="Proteomes" id="UP001374579"/>
    </source>
</evidence>